<evidence type="ECO:0000313" key="2">
    <source>
        <dbReference type="EMBL" id="KAB8212923.1"/>
    </source>
</evidence>
<gene>
    <name evidence="2" type="ORF">BDV33DRAFT_185883</name>
</gene>
<reference evidence="2 3" key="1">
    <citation type="submission" date="2019-04" db="EMBL/GenBank/DDBJ databases">
        <title>Fungal friends and foes A comparative genomics study of 23 Aspergillus species from section Flavi.</title>
        <authorList>
            <consortium name="DOE Joint Genome Institute"/>
            <person name="Kjaerbolling I."/>
            <person name="Vesth T.C."/>
            <person name="Frisvad J.C."/>
            <person name="Nybo J.L."/>
            <person name="Theobald S."/>
            <person name="Kildgaard S."/>
            <person name="Petersen T.I."/>
            <person name="Kuo A."/>
            <person name="Sato A."/>
            <person name="Lyhne E.K."/>
            <person name="Kogle M.E."/>
            <person name="Wiebenga A."/>
            <person name="Kun R.S."/>
            <person name="Lubbers R.J."/>
            <person name="Makela M.R."/>
            <person name="Barry K."/>
            <person name="Chovatia M."/>
            <person name="Clum A."/>
            <person name="Daum C."/>
            <person name="Haridas S."/>
            <person name="He G."/>
            <person name="LaButti K."/>
            <person name="Lipzen A."/>
            <person name="Mondo S."/>
            <person name="Pangilinan J."/>
            <person name="Riley R."/>
            <person name="Salamov A."/>
            <person name="Simmons B.A."/>
            <person name="Magnuson J.K."/>
            <person name="Henrissat B."/>
            <person name="Mortensen U.H."/>
            <person name="Larsen T.O."/>
            <person name="De vries R.P."/>
            <person name="Grigoriev I.V."/>
            <person name="Machida M."/>
            <person name="Baker S.E."/>
            <person name="Andersen M.R."/>
        </authorList>
    </citation>
    <scope>NUCLEOTIDE SEQUENCE [LARGE SCALE GENOMIC DNA]</scope>
    <source>
        <strain evidence="2 3">CBS 126849</strain>
    </source>
</reference>
<proteinExistence type="predicted"/>
<name>A0A5N6E826_9EURO</name>
<evidence type="ECO:0000256" key="1">
    <source>
        <dbReference type="SAM" id="SignalP"/>
    </source>
</evidence>
<dbReference type="AlphaFoldDB" id="A0A5N6E826"/>
<accession>A0A5N6E826</accession>
<dbReference type="EMBL" id="ML733787">
    <property type="protein sequence ID" value="KAB8212923.1"/>
    <property type="molecule type" value="Genomic_DNA"/>
</dbReference>
<feature type="chain" id="PRO_5024990789" evidence="1">
    <location>
        <begin position="21"/>
        <end position="259"/>
    </location>
</feature>
<evidence type="ECO:0000313" key="3">
    <source>
        <dbReference type="Proteomes" id="UP000326799"/>
    </source>
</evidence>
<dbReference type="Proteomes" id="UP000326799">
    <property type="component" value="Unassembled WGS sequence"/>
</dbReference>
<feature type="signal peptide" evidence="1">
    <location>
        <begin position="1"/>
        <end position="20"/>
    </location>
</feature>
<protein>
    <submittedName>
        <fullName evidence="2">Uncharacterized protein</fullName>
    </submittedName>
</protein>
<organism evidence="2 3">
    <name type="scientific">Aspergillus novoparasiticus</name>
    <dbReference type="NCBI Taxonomy" id="986946"/>
    <lineage>
        <taxon>Eukaryota</taxon>
        <taxon>Fungi</taxon>
        <taxon>Dikarya</taxon>
        <taxon>Ascomycota</taxon>
        <taxon>Pezizomycotina</taxon>
        <taxon>Eurotiomycetes</taxon>
        <taxon>Eurotiomycetidae</taxon>
        <taxon>Eurotiales</taxon>
        <taxon>Aspergillaceae</taxon>
        <taxon>Aspergillus</taxon>
        <taxon>Aspergillus subgen. Circumdati</taxon>
    </lineage>
</organism>
<keyword evidence="1" id="KW-0732">Signal</keyword>
<keyword evidence="3" id="KW-1185">Reference proteome</keyword>
<sequence length="259" mass="29488">MRPYLLLLATFIASFDTIAANVIKETPATDSHPERLHDSQLTKKLPWIADNQISTVCFPGEFEKCKGSRRYCQESLWTSRGERVKYNNVDECLAARELDPLSAAQTNKPKLPWKNPKHTKDCRKVSEDCWGTELFCYEVKADNVEACLAQRERDPAMTNMTARMKWFEGTGVDCVHQWTPSEPCYGTAAYCQQKLYPKGRYNSPEDCLASRQPREKGPWITGLGCDRNSEACMGTEEWCSSLPKEKRGECFSFRSKTAA</sequence>